<dbReference type="EMBL" id="JAGSPK010000002">
    <property type="protein sequence ID" value="MBR7792650.1"/>
    <property type="molecule type" value="Genomic_DNA"/>
</dbReference>
<evidence type="ECO:0000256" key="1">
    <source>
        <dbReference type="SAM" id="MobiDB-lite"/>
    </source>
</evidence>
<protein>
    <submittedName>
        <fullName evidence="2">Uncharacterized protein</fullName>
    </submittedName>
</protein>
<proteinExistence type="predicted"/>
<feature type="region of interest" description="Disordered" evidence="1">
    <location>
        <begin position="1051"/>
        <end position="1083"/>
    </location>
</feature>
<comment type="caution">
    <text evidence="2">The sequence shown here is derived from an EMBL/GenBank/DDBJ whole genome shotgun (WGS) entry which is preliminary data.</text>
</comment>
<organism evidence="2 3">
    <name type="scientific">Undibacterium rivi</name>
    <dbReference type="NCBI Taxonomy" id="2828729"/>
    <lineage>
        <taxon>Bacteria</taxon>
        <taxon>Pseudomonadati</taxon>
        <taxon>Pseudomonadota</taxon>
        <taxon>Betaproteobacteria</taxon>
        <taxon>Burkholderiales</taxon>
        <taxon>Oxalobacteraceae</taxon>
        <taxon>Undibacterium</taxon>
    </lineage>
</organism>
<feature type="compositionally biased region" description="Polar residues" evidence="1">
    <location>
        <begin position="1058"/>
        <end position="1077"/>
    </location>
</feature>
<name>A0ABS5H1S3_9BURK</name>
<dbReference type="Proteomes" id="UP000682982">
    <property type="component" value="Unassembled WGS sequence"/>
</dbReference>
<dbReference type="InterPro" id="IPR045538">
    <property type="entry name" value="CIS_TMP"/>
</dbReference>
<feature type="region of interest" description="Disordered" evidence="1">
    <location>
        <begin position="1412"/>
        <end position="1432"/>
    </location>
</feature>
<dbReference type="RefSeq" id="WP_212678641.1">
    <property type="nucleotide sequence ID" value="NZ_JAGSPK010000002.1"/>
</dbReference>
<reference evidence="2 3" key="1">
    <citation type="submission" date="2021-04" db="EMBL/GenBank/DDBJ databases">
        <title>novel species isolated from subtropical streams in China.</title>
        <authorList>
            <person name="Lu H."/>
        </authorList>
    </citation>
    <scope>NUCLEOTIDE SEQUENCE [LARGE SCALE GENOMIC DNA]</scope>
    <source>
        <strain evidence="2 3">FT147W</strain>
    </source>
</reference>
<evidence type="ECO:0000313" key="3">
    <source>
        <dbReference type="Proteomes" id="UP000682982"/>
    </source>
</evidence>
<feature type="compositionally biased region" description="Polar residues" evidence="1">
    <location>
        <begin position="1414"/>
        <end position="1432"/>
    </location>
</feature>
<sequence length="2085" mass="235561">MRTSNLIHHLVFDLSFADMQTDGATSADWIKSSLLPLIDQVLDDICIELGIEKKEVKRIEKLEIDLGCILQAESESELARRLRTQLRNTLYFQISDSSHHISAPEATNEAHQHLLDFLQTGQISWKYLSDRTNAHKKLLQAVLDEGWPDNLLRSLVSNQRQLLRLIRQFDTGTLFAILRQALRDWPEDNQDLLFDWLTLELITLHGNHPLTEQFWLSVIPLIHSADKNFDSVIQAWLSVQQKNKNQVIHIYQNFLEKNSYLSQQSRVAMNEAIQKLRAATATSVSSEKLQMNSKANELVRSYRMKILASRSSLANAEYLSSEKKFKTGKISSPSILNTNIPENTDDRNISRQLMTVLSSDDREHPVSTTSLNQLFNSSADSIRAQHSNAWQQWLNEFPVTSCLDLIAVLQEHCSEYIHGQLKNNLHTLSKECLDQLVTYALCARVNSLEVADLERMLAGNRMLTTPFPKQVHEQELQKSVAIEKIEAIPEVAKKIPQSQILSALKNADVSRLSGLWNLLINKHPALILKLLPDHKIQWLERFPLHFLSDIGRIVQTEASSVWQPKIQLGYHAQIDAAIRAGFDILFTAQTQTLSIQSFIAKIKTLIREQPSLAEILQSIVENAPASSALTRHDPAVTAAELTSTVVNEEADNYTTVSTLPAALCSNDTTILSTAIEYALANDMPLLIRIRHQHWRRWWKNLPKHLLSALILQLHASLRPELQIILQTKNGISLSTIERLIPLLLASPENSFSREQLSAIIKVDEKPLEISNADNANLVTNTSIRNSGDTNDVPDELNELTVAFQRADIRRINVIWPALIASHTRQLQSTWLSLTHPQRNTLIAQLPIEKQLVLIQILHPDFAHYVKELNVYANTLANIISDNRATISLAAEKISANVILKKVCTFCLQAEPSSEKMTIKNIFMVAFADKSNIDQNSLQRICSDTRLADTKYLRHIFPSENVSLKNESTPLSDSFRAWQQSRIQLQNLGLNRNELLRYLHWLIWHQNANEGKDFSLMLASIKEAEKHSSAPELFLQYVLEAIKNGENIDIDSLRKKTDNQPATSRQQAQAFRSATNDPAENRPKNLNEEYVAPAKHETSATQPTLMENIELINQVDQALLSDTGWSDVLALLKQQPEVLPILRSAQLHRFISTWVHQAASKGISSIFLDEMENLALTTNSIRLFYINIIQQLLNDDNGDLPNLETLRRKLTEISTYARNDLRQPPLNGLTEAALLPMTKPGATTKDKASFSSQLLQLLSATSSINSHQASAAINSVGITGENWHAKQVSDTTKYSTEFLPTLNKLAFRQWVYQWLNLTASSVLDESQSDGSQLDISFSNTSTEIFTNLLQAINDTTPASVIKTFQEMADASFHLDKQFWSVINKHSRDNSADEIVYQQCVALIHQVPWNRITPDELSSTQGNTPGNVTASHQSPLSMSTQTTLTAQLAHALLHSQLNKLSHIWPELIQYHRDLLAQAQWRYLRRIDLRNKLIADHNPAILKDLVAALSETAAHLLEELWHQWESYRPALLNDMPLITCQQKSLASVFNALLEQKIDSDDVSAIATSILTALTEKPLSHSLTQEIAIYWKAASHSGQTPHWFAALQILFPETDWHKQEWQQQLLLRLKQSDPTATREFWKSLARHLEKNTVQLAPGNIFHEETSKETDTAIPHAIGDTTNTLINTLQTTPVQTTAKPHDILSAMIIAALKLARPSWLSSDGNVSNTENGTQPKQAPPENWISQCVLLLQKHAPLSTRDEQFLNFILDKIFEIPVSAGEEISLALHSEVAIARLVDAVSCTTLQRLCHCLTPELDMRLPELVTQIENALGISLKLTQTIFLKQTWLAIYRAQFTQSRPVTMLEFVTRFLRELCSVYPLPDVDSCLQLLNEHLQQTDIPKVMQTNPQGTEASTQHIAEPAVNIQDTHVINAGLVIVAPYIQRLFTILELTKNAAFIDDAAAERAIHLLQYIVTGEEQTPEYQLSLNKLLCGVHGGIPIVAGIQMTDHEKEVIQQMLQGVITHWSAIGKTSIQGLRETFLQREGHLYKQEESWQLQIPSATFDMLLDRLPWSFSMIKFPWMPEPLHVTWR</sequence>
<keyword evidence="3" id="KW-1185">Reference proteome</keyword>
<evidence type="ECO:0000313" key="2">
    <source>
        <dbReference type="EMBL" id="MBR7792650.1"/>
    </source>
</evidence>
<dbReference type="Pfam" id="PF19268">
    <property type="entry name" value="CIS_TMP"/>
    <property type="match status" value="2"/>
</dbReference>
<accession>A0ABS5H1S3</accession>
<gene>
    <name evidence="2" type="ORF">KDM87_08600</name>
</gene>